<evidence type="ECO:0000313" key="2">
    <source>
        <dbReference type="Proteomes" id="UP001370758"/>
    </source>
</evidence>
<name>A0AAV9WMX9_9PEZI</name>
<dbReference type="Pfam" id="PF11951">
    <property type="entry name" value="Fungal_trans_2"/>
    <property type="match status" value="1"/>
</dbReference>
<dbReference type="PANTHER" id="PTHR38791">
    <property type="entry name" value="ZN(II)2CYS6 TRANSCRIPTION FACTOR (EUROFUNG)-RELATED-RELATED"/>
    <property type="match status" value="1"/>
</dbReference>
<dbReference type="InterPro" id="IPR053175">
    <property type="entry name" value="DHMBA_Reg_Transcription_Factor"/>
</dbReference>
<dbReference type="EMBL" id="JAVHJL010000002">
    <property type="protein sequence ID" value="KAK6508888.1"/>
    <property type="molecule type" value="Genomic_DNA"/>
</dbReference>
<comment type="caution">
    <text evidence="1">The sequence shown here is derived from an EMBL/GenBank/DDBJ whole genome shotgun (WGS) entry which is preliminary data.</text>
</comment>
<protein>
    <submittedName>
        <fullName evidence="1">Uncharacterized protein</fullName>
    </submittedName>
</protein>
<gene>
    <name evidence="1" type="ORF">TWF481_003655</name>
</gene>
<dbReference type="AlphaFoldDB" id="A0AAV9WMX9"/>
<dbReference type="Proteomes" id="UP001370758">
    <property type="component" value="Unassembled WGS sequence"/>
</dbReference>
<evidence type="ECO:0000313" key="1">
    <source>
        <dbReference type="EMBL" id="KAK6508888.1"/>
    </source>
</evidence>
<keyword evidence="2" id="KW-1185">Reference proteome</keyword>
<reference evidence="1 2" key="1">
    <citation type="submission" date="2023-08" db="EMBL/GenBank/DDBJ databases">
        <authorList>
            <person name="Palmer J.M."/>
        </authorList>
    </citation>
    <scope>NUCLEOTIDE SEQUENCE [LARGE SCALE GENOMIC DNA]</scope>
    <source>
        <strain evidence="1 2">TWF481</strain>
    </source>
</reference>
<proteinExistence type="predicted"/>
<accession>A0AAV9WMX9</accession>
<dbReference type="InterPro" id="IPR021858">
    <property type="entry name" value="Fun_TF"/>
</dbReference>
<organism evidence="1 2">
    <name type="scientific">Arthrobotrys musiformis</name>
    <dbReference type="NCBI Taxonomy" id="47236"/>
    <lineage>
        <taxon>Eukaryota</taxon>
        <taxon>Fungi</taxon>
        <taxon>Dikarya</taxon>
        <taxon>Ascomycota</taxon>
        <taxon>Pezizomycotina</taxon>
        <taxon>Orbiliomycetes</taxon>
        <taxon>Orbiliales</taxon>
        <taxon>Orbiliaceae</taxon>
        <taxon>Arthrobotrys</taxon>
    </lineage>
</organism>
<sequence>MFAGSSESSLLRTAVLAVSELSLYRYSKAPELYHIARASYGRALGLANEVLALPDTVTSDETLCSILLLYLFEDIVGERVPISNNHFVGLQQLVQIRQNQQFDMLYGWIATQLTYTKSPELVCSIIHKTIYIEPSDVPRSDDLNNPIYSFTILGALVCKFCVKASTVHSSILAKLNPEDPSLYPGDDMNELVSLLEEVDALERSARVVLEVLPQWLEPSSSKPSACGTRTILIYSSRWVACFWMLIYLINASFYQRVIECSDLLAFLQLNRSAPLRL</sequence>